<dbReference type="InterPro" id="IPR007077">
    <property type="entry name" value="TfoX_C"/>
</dbReference>
<dbReference type="SUPFAM" id="SSF159894">
    <property type="entry name" value="YgaC/TfoX-N like"/>
    <property type="match status" value="1"/>
</dbReference>
<accession>A0A9Q3U9Q2</accession>
<protein>
    <submittedName>
        <fullName evidence="3">TfoX/Sxy family DNA transformation protein</fullName>
    </submittedName>
</protein>
<dbReference type="Pfam" id="PF04993">
    <property type="entry name" value="TfoX_N"/>
    <property type="match status" value="1"/>
</dbReference>
<gene>
    <name evidence="3" type="ORF">IB292_02110</name>
</gene>
<feature type="domain" description="TfoX C-terminal" evidence="2">
    <location>
        <begin position="120"/>
        <end position="193"/>
    </location>
</feature>
<dbReference type="Gene3D" id="3.30.1460.30">
    <property type="entry name" value="YgaC/TfoX-N like chaperone"/>
    <property type="match status" value="1"/>
</dbReference>
<dbReference type="InterPro" id="IPR007076">
    <property type="entry name" value="TfoX_N"/>
</dbReference>
<proteinExistence type="predicted"/>
<dbReference type="EMBL" id="JACVHL010000002">
    <property type="protein sequence ID" value="MCC3803822.1"/>
    <property type="molecule type" value="Genomic_DNA"/>
</dbReference>
<dbReference type="Pfam" id="PF04994">
    <property type="entry name" value="TfoX_C"/>
    <property type="match status" value="1"/>
</dbReference>
<dbReference type="InterPro" id="IPR047525">
    <property type="entry name" value="TfoX-like"/>
</dbReference>
<organism evidence="3 4">
    <name type="scientific">Vibrio parahaemolyticus</name>
    <dbReference type="NCBI Taxonomy" id="670"/>
    <lineage>
        <taxon>Bacteria</taxon>
        <taxon>Pseudomonadati</taxon>
        <taxon>Pseudomonadota</taxon>
        <taxon>Gammaproteobacteria</taxon>
        <taxon>Vibrionales</taxon>
        <taxon>Vibrionaceae</taxon>
        <taxon>Vibrio</taxon>
    </lineage>
</organism>
<dbReference type="RefSeq" id="WP_228085496.1">
    <property type="nucleotide sequence ID" value="NZ_JACVHL010000002.1"/>
</dbReference>
<feature type="domain" description="TfoX N-terminal" evidence="1">
    <location>
        <begin position="16"/>
        <end position="103"/>
    </location>
</feature>
<evidence type="ECO:0000259" key="2">
    <source>
        <dbReference type="Pfam" id="PF04994"/>
    </source>
</evidence>
<name>A0A9Q3U9Q2_VIBPH</name>
<dbReference type="Proteomes" id="UP000726777">
    <property type="component" value="Unassembled WGS sequence"/>
</dbReference>
<dbReference type="Gene3D" id="1.10.150.20">
    <property type="entry name" value="5' to 3' exonuclease, C-terminal subdomain"/>
    <property type="match status" value="1"/>
</dbReference>
<evidence type="ECO:0000259" key="1">
    <source>
        <dbReference type="Pfam" id="PF04993"/>
    </source>
</evidence>
<comment type="caution">
    <text evidence="3">The sequence shown here is derived from an EMBL/GenBank/DDBJ whole genome shotgun (WGS) entry which is preliminary data.</text>
</comment>
<evidence type="ECO:0000313" key="3">
    <source>
        <dbReference type="EMBL" id="MCC3803822.1"/>
    </source>
</evidence>
<dbReference type="AlphaFoldDB" id="A0A9Q3U9Q2"/>
<dbReference type="PANTHER" id="PTHR36121">
    <property type="entry name" value="PROTEIN SXY"/>
    <property type="match status" value="1"/>
</dbReference>
<reference evidence="3" key="1">
    <citation type="submission" date="2020-09" db="EMBL/GenBank/DDBJ databases">
        <title>Genome sequence of Vibrio parahaemolyticus isolates.</title>
        <authorList>
            <person name="Hammerl J.A."/>
            <person name="Strauch E."/>
        </authorList>
    </citation>
    <scope>NUCLEOTIDE SEQUENCE</scope>
    <source>
        <strain evidence="3">17-VB00146</strain>
    </source>
</reference>
<sequence>MSTNVEYLCLQLSHATNKIRIQSMFGLRGIFFSDIFLGYLDHKENNIYLRECTLTKKLAKEFGELKTYVMTKRHFEANQKVYLVPKSYYEDTKSLEAMLRSAYLDRLEIETTNELNRELRIKDLPNMTLSIERMLKEVDINTPEELFEIGSQAAFARILKNKSVNSKLILKIEGAITGKHEAVIPSTRRSELINFSRFALETPNKASFN</sequence>
<evidence type="ECO:0000313" key="4">
    <source>
        <dbReference type="Proteomes" id="UP000726777"/>
    </source>
</evidence>
<dbReference type="PANTHER" id="PTHR36121:SF1">
    <property type="entry name" value="PROTEIN SXY"/>
    <property type="match status" value="1"/>
</dbReference>